<keyword evidence="3" id="KW-1185">Reference proteome</keyword>
<dbReference type="InterPro" id="IPR037401">
    <property type="entry name" value="SnoaL-like"/>
</dbReference>
<protein>
    <recommendedName>
        <fullName evidence="2">SnoaL-like domain-containing protein</fullName>
    </recommendedName>
</protein>
<dbReference type="Proteomes" id="UP000515153">
    <property type="component" value="Unplaced"/>
</dbReference>
<dbReference type="GeneID" id="41955975"/>
<name>A0A6P8BKJ1_PYRGI</name>
<dbReference type="RefSeq" id="XP_030987730.1">
    <property type="nucleotide sequence ID" value="XM_031121061.1"/>
</dbReference>
<dbReference type="AlphaFoldDB" id="A0A6P8BKJ1"/>
<evidence type="ECO:0000313" key="3">
    <source>
        <dbReference type="Proteomes" id="UP000515153"/>
    </source>
</evidence>
<feature type="domain" description="SnoaL-like" evidence="2">
    <location>
        <begin position="26"/>
        <end position="150"/>
    </location>
</feature>
<accession>A0A6P8BKJ1</accession>
<dbReference type="SUPFAM" id="SSF54427">
    <property type="entry name" value="NTF2-like"/>
    <property type="match status" value="1"/>
</dbReference>
<evidence type="ECO:0000259" key="2">
    <source>
        <dbReference type="Pfam" id="PF13577"/>
    </source>
</evidence>
<feature type="region of interest" description="Disordered" evidence="1">
    <location>
        <begin position="218"/>
        <end position="240"/>
    </location>
</feature>
<sequence>MSSLEVAQLQETVRKLQQQVTRLSGQVVSLFSDAPDTYVQFLGGRYHKKSGVHRLYVERFGKLFTGGRNGPVHGFLLDHPQLQGVVDVDYDASPPVARGRFRSLMQAGVHVSQAAAHPRGVTQWWEGGLYENEYIKDLEEGGGWRIWRLRYFPFWHADFEHGWAYKVAGFVPFQTVTYPEDEAGPDEVLEEDQRMMWPDTRVVPFHYDHPVTGESVKEENMRAPVYGSGPAEAKPGLKLD</sequence>
<gene>
    <name evidence="4" type="ORF">PgNI_00984</name>
</gene>
<reference evidence="4" key="2">
    <citation type="submission" date="2019-10" db="EMBL/GenBank/DDBJ databases">
        <authorList>
            <consortium name="NCBI Genome Project"/>
        </authorList>
    </citation>
    <scope>NUCLEOTIDE SEQUENCE</scope>
    <source>
        <strain evidence="4">NI907</strain>
    </source>
</reference>
<evidence type="ECO:0000256" key="1">
    <source>
        <dbReference type="SAM" id="MobiDB-lite"/>
    </source>
</evidence>
<proteinExistence type="predicted"/>
<evidence type="ECO:0000313" key="4">
    <source>
        <dbReference type="RefSeq" id="XP_030987730.1"/>
    </source>
</evidence>
<dbReference type="Pfam" id="PF13577">
    <property type="entry name" value="SnoaL_4"/>
    <property type="match status" value="1"/>
</dbReference>
<organism evidence="3 4">
    <name type="scientific">Pyricularia grisea</name>
    <name type="common">Crabgrass-specific blast fungus</name>
    <name type="synonym">Magnaporthe grisea</name>
    <dbReference type="NCBI Taxonomy" id="148305"/>
    <lineage>
        <taxon>Eukaryota</taxon>
        <taxon>Fungi</taxon>
        <taxon>Dikarya</taxon>
        <taxon>Ascomycota</taxon>
        <taxon>Pezizomycotina</taxon>
        <taxon>Sordariomycetes</taxon>
        <taxon>Sordariomycetidae</taxon>
        <taxon>Magnaporthales</taxon>
        <taxon>Pyriculariaceae</taxon>
        <taxon>Pyricularia</taxon>
    </lineage>
</organism>
<dbReference type="Gene3D" id="3.10.450.50">
    <property type="match status" value="1"/>
</dbReference>
<dbReference type="KEGG" id="pgri:PgNI_00984"/>
<reference evidence="4" key="3">
    <citation type="submission" date="2025-08" db="UniProtKB">
        <authorList>
            <consortium name="RefSeq"/>
        </authorList>
    </citation>
    <scope>IDENTIFICATION</scope>
    <source>
        <strain evidence="4">NI907</strain>
    </source>
</reference>
<reference evidence="4" key="1">
    <citation type="journal article" date="2019" name="Mol. Biol. Evol.">
        <title>Blast fungal genomes show frequent chromosomal changes, gene gains and losses, and effector gene turnover.</title>
        <authorList>
            <person name="Gomez Luciano L.B."/>
            <person name="Jason Tsai I."/>
            <person name="Chuma I."/>
            <person name="Tosa Y."/>
            <person name="Chen Y.H."/>
            <person name="Li J.Y."/>
            <person name="Li M.Y."/>
            <person name="Jade Lu M.Y."/>
            <person name="Nakayashiki H."/>
            <person name="Li W.H."/>
        </authorList>
    </citation>
    <scope>NUCLEOTIDE SEQUENCE</scope>
    <source>
        <strain evidence="4">NI907</strain>
    </source>
</reference>
<dbReference type="InterPro" id="IPR032710">
    <property type="entry name" value="NTF2-like_dom_sf"/>
</dbReference>